<evidence type="ECO:0000256" key="1">
    <source>
        <dbReference type="SAM" id="MobiDB-lite"/>
    </source>
</evidence>
<evidence type="ECO:0000313" key="2">
    <source>
        <dbReference type="EnsemblMetazoa" id="PPA07186.1"/>
    </source>
</evidence>
<gene>
    <name evidence="2" type="primary">WBGene00096740</name>
</gene>
<keyword evidence="3" id="KW-1185">Reference proteome</keyword>
<proteinExistence type="predicted"/>
<sequence>MYTKGNKCRKASWSSSSSKNFHREHSCSRWMMDQPFGTIFFRDSKQGDRLFVKWQNQEFEAKMPCRVSADISAFGNAVFFKSEEVEAKIYKAEFTPFGGIDISYVRDVLEDERMECDGVMSRVVKGKNFVYRLGDDLVCNGVLVEGTHAGIVIRDVHRAPKDSCTPAFRGRSVHLLEVSNGRQLTARKLDDTKILIEGPASSELKLYSSESSRLLYFEYNYKLHVLDVDAMEFLPPVTITGIHSIIAIIGVYEGVMTVAGRKDTADYMMSAELPGGYVSQFEQRYRRNAAISVLTANRGG</sequence>
<protein>
    <submittedName>
        <fullName evidence="2">Uncharacterized protein</fullName>
    </submittedName>
</protein>
<feature type="compositionally biased region" description="Basic residues" evidence="1">
    <location>
        <begin position="1"/>
        <end position="10"/>
    </location>
</feature>
<reference evidence="3" key="1">
    <citation type="journal article" date="2008" name="Nat. Genet.">
        <title>The Pristionchus pacificus genome provides a unique perspective on nematode lifestyle and parasitism.</title>
        <authorList>
            <person name="Dieterich C."/>
            <person name="Clifton S.W."/>
            <person name="Schuster L.N."/>
            <person name="Chinwalla A."/>
            <person name="Delehaunty K."/>
            <person name="Dinkelacker I."/>
            <person name="Fulton L."/>
            <person name="Fulton R."/>
            <person name="Godfrey J."/>
            <person name="Minx P."/>
            <person name="Mitreva M."/>
            <person name="Roeseler W."/>
            <person name="Tian H."/>
            <person name="Witte H."/>
            <person name="Yang S.P."/>
            <person name="Wilson R.K."/>
            <person name="Sommer R.J."/>
        </authorList>
    </citation>
    <scope>NUCLEOTIDE SEQUENCE [LARGE SCALE GENOMIC DNA]</scope>
    <source>
        <strain evidence="3">PS312</strain>
    </source>
</reference>
<reference evidence="2" key="2">
    <citation type="submission" date="2022-06" db="UniProtKB">
        <authorList>
            <consortium name="EnsemblMetazoa"/>
        </authorList>
    </citation>
    <scope>IDENTIFICATION</scope>
    <source>
        <strain evidence="2">PS312</strain>
    </source>
</reference>
<dbReference type="EnsemblMetazoa" id="PPA07186.1">
    <property type="protein sequence ID" value="PPA07186.1"/>
    <property type="gene ID" value="WBGene00096740"/>
</dbReference>
<name>A0A2A6CLP6_PRIPA</name>
<accession>A0A8R1YA88</accession>
<evidence type="ECO:0000313" key="3">
    <source>
        <dbReference type="Proteomes" id="UP000005239"/>
    </source>
</evidence>
<organism evidence="2 3">
    <name type="scientific">Pristionchus pacificus</name>
    <name type="common">Parasitic nematode worm</name>
    <dbReference type="NCBI Taxonomy" id="54126"/>
    <lineage>
        <taxon>Eukaryota</taxon>
        <taxon>Metazoa</taxon>
        <taxon>Ecdysozoa</taxon>
        <taxon>Nematoda</taxon>
        <taxon>Chromadorea</taxon>
        <taxon>Rhabditida</taxon>
        <taxon>Rhabditina</taxon>
        <taxon>Diplogasteromorpha</taxon>
        <taxon>Diplogasteroidea</taxon>
        <taxon>Neodiplogasteridae</taxon>
        <taxon>Pristionchus</taxon>
    </lineage>
</organism>
<dbReference type="AlphaFoldDB" id="A0A2A6CLP6"/>
<feature type="region of interest" description="Disordered" evidence="1">
    <location>
        <begin position="1"/>
        <end position="20"/>
    </location>
</feature>
<dbReference type="Proteomes" id="UP000005239">
    <property type="component" value="Unassembled WGS sequence"/>
</dbReference>
<accession>A0A2A6CLP6</accession>